<dbReference type="STRING" id="542832.A0A3M6VUZ1"/>
<sequence length="169" mass="18891">MKTDTDVDTVLVECVESLETYLDEHNVLCTKLKQGFFMLTKAKMRLPEHALSEVSYHETFEASRVVTLDSDGNWRLQNASKAEVLNVNKKSGDAMLHHRRAGRSYEDEDPVSSKIGMESDTLLWFSSLPPSDLRQAQKQFLNGLQAVLVAASAAQKVQKAVYDVMTAPT</sequence>
<gene>
    <name evidence="2" type="ORF">DD238_000687</name>
</gene>
<dbReference type="Proteomes" id="UP000282087">
    <property type="component" value="Unassembled WGS sequence"/>
</dbReference>
<dbReference type="EMBL" id="QLLG01000008">
    <property type="protein sequence ID" value="RMX69993.1"/>
    <property type="molecule type" value="Genomic_DNA"/>
</dbReference>
<dbReference type="InterPro" id="IPR040357">
    <property type="entry name" value="Vma22/CCDC115"/>
</dbReference>
<accession>A0A3M6VUZ1</accession>
<protein>
    <recommendedName>
        <fullName evidence="1">Vacuolar ATPase assembly protein VMA22</fullName>
    </recommendedName>
</protein>
<name>A0A3M6VUZ1_9STRA</name>
<dbReference type="PANTHER" id="PTHR31996:SF2">
    <property type="entry name" value="COILED-COIL DOMAIN-CONTAINING PROTEIN 115"/>
    <property type="match status" value="1"/>
</dbReference>
<reference evidence="2 3" key="1">
    <citation type="submission" date="2018-06" db="EMBL/GenBank/DDBJ databases">
        <title>Comparative genomics of downy mildews reveals potential adaptations to biotrophy.</title>
        <authorList>
            <person name="Fletcher K."/>
            <person name="Klosterman S.J."/>
            <person name="Derevnina L."/>
            <person name="Martin F."/>
            <person name="Koike S."/>
            <person name="Reyes Chin-Wo S."/>
            <person name="Mou B."/>
            <person name="Michelmore R."/>
        </authorList>
    </citation>
    <scope>NUCLEOTIDE SEQUENCE [LARGE SCALE GENOMIC DNA]</scope>
    <source>
        <strain evidence="2 3">R14</strain>
    </source>
</reference>
<dbReference type="GO" id="GO:0051082">
    <property type="term" value="F:unfolded protein binding"/>
    <property type="evidence" value="ECO:0007669"/>
    <property type="project" value="TreeGrafter"/>
</dbReference>
<keyword evidence="3" id="KW-1185">Reference proteome</keyword>
<proteinExistence type="predicted"/>
<dbReference type="VEuPathDB" id="FungiDB:DD237_001056"/>
<evidence type="ECO:0000256" key="1">
    <source>
        <dbReference type="ARBA" id="ARBA00093634"/>
    </source>
</evidence>
<evidence type="ECO:0000313" key="3">
    <source>
        <dbReference type="Proteomes" id="UP000282087"/>
    </source>
</evidence>
<evidence type="ECO:0000313" key="2">
    <source>
        <dbReference type="EMBL" id="RMX69993.1"/>
    </source>
</evidence>
<dbReference type="AlphaFoldDB" id="A0A3M6VUZ1"/>
<organism evidence="2 3">
    <name type="scientific">Peronospora effusa</name>
    <dbReference type="NCBI Taxonomy" id="542832"/>
    <lineage>
        <taxon>Eukaryota</taxon>
        <taxon>Sar</taxon>
        <taxon>Stramenopiles</taxon>
        <taxon>Oomycota</taxon>
        <taxon>Peronosporomycetes</taxon>
        <taxon>Peronosporales</taxon>
        <taxon>Peronosporaceae</taxon>
        <taxon>Peronospora</taxon>
    </lineage>
</organism>
<dbReference type="PANTHER" id="PTHR31996">
    <property type="entry name" value="COILED-COIL DOMAIN-CONTAINING PROTEIN 115"/>
    <property type="match status" value="1"/>
</dbReference>
<dbReference type="GO" id="GO:0070072">
    <property type="term" value="P:vacuolar proton-transporting V-type ATPase complex assembly"/>
    <property type="evidence" value="ECO:0007669"/>
    <property type="project" value="InterPro"/>
</dbReference>
<dbReference type="Pfam" id="PF21730">
    <property type="entry name" value="Vma22_CCDC115"/>
    <property type="match status" value="1"/>
</dbReference>
<comment type="caution">
    <text evidence="2">The sequence shown here is derived from an EMBL/GenBank/DDBJ whole genome shotgun (WGS) entry which is preliminary data.</text>
</comment>